<dbReference type="PROSITE" id="PS50975">
    <property type="entry name" value="ATP_GRASP"/>
    <property type="match status" value="1"/>
</dbReference>
<dbReference type="Gene3D" id="3.30.470.20">
    <property type="entry name" value="ATP-grasp fold, B domain"/>
    <property type="match status" value="1"/>
</dbReference>
<evidence type="ECO:0000256" key="6">
    <source>
        <dbReference type="ARBA" id="ARBA00022741"/>
    </source>
</evidence>
<evidence type="ECO:0000256" key="3">
    <source>
        <dbReference type="ARBA" id="ARBA00022598"/>
    </source>
</evidence>
<dbReference type="GO" id="GO:0005737">
    <property type="term" value="C:cytoplasm"/>
    <property type="evidence" value="ECO:0007669"/>
    <property type="project" value="TreeGrafter"/>
</dbReference>
<dbReference type="InterPro" id="IPR004215">
    <property type="entry name" value="GSHS_N"/>
</dbReference>
<sequence>MMIKLGIIMDPIQSINIKKDTSFALLLEAQTRGYKIYYMEINYLYLRGGDARAYCRLLSVKNDCQNWYSFYGEEEIDLRDLDVILMRKNPPINTEFIYCTYILEYAEKHGTLIINKPQSLRDCNEKIFPLLFQVYTPETLVSQRNEDIRAFLQQYNDIIIKPLNSMGGQSVFRIKNTDPNLSVIIETLTNNNKKFCMAQIYLPSIEDGDKRVFVIDGKPVPYCLARIPNKGETRANLVAGGYGEARALSKIDWEIAHSLGPVLKQKGLMFVGLDIIGNKLTEINITSPTCVLEIEAMFKISITGMLMDAIEKHIKTI</sequence>
<comment type="cofactor">
    <cofactor evidence="1">
        <name>Mn(2+)</name>
        <dbReference type="ChEBI" id="CHEBI:29035"/>
    </cofactor>
</comment>
<evidence type="ECO:0000256" key="9">
    <source>
        <dbReference type="ARBA" id="ARBA00023211"/>
    </source>
</evidence>
<keyword evidence="9" id="KW-0464">Manganese</keyword>
<dbReference type="UniPathway" id="UPA00142">
    <property type="reaction ID" value="UER00210"/>
</dbReference>
<dbReference type="Gene3D" id="3.40.50.20">
    <property type="match status" value="1"/>
</dbReference>
<dbReference type="SUPFAM" id="SSF56059">
    <property type="entry name" value="Glutathione synthetase ATP-binding domain-like"/>
    <property type="match status" value="1"/>
</dbReference>
<keyword evidence="5" id="KW-0479">Metal-binding</keyword>
<dbReference type="SUPFAM" id="SSF52440">
    <property type="entry name" value="PreATP-grasp domain"/>
    <property type="match status" value="1"/>
</dbReference>
<reference evidence="12 13" key="1">
    <citation type="journal article" date="2014" name="MBio">
        <title>Differential genome evolution between companion symbionts in an insect-bacterial symbiosis.</title>
        <authorList>
            <person name="Bennett G.M."/>
            <person name="McCutcheon J.P."/>
            <person name="MacDonald B.R."/>
            <person name="Romanovicz D."/>
            <person name="Moran N.A."/>
        </authorList>
    </citation>
    <scope>NUCLEOTIDE SEQUENCE [LARGE SCALE GENOMIC DNA]</scope>
    <source>
        <strain evidence="12 13">BGSS</strain>
    </source>
</reference>
<accession>A0A088MYN4</accession>
<dbReference type="GO" id="GO:0005524">
    <property type="term" value="F:ATP binding"/>
    <property type="evidence" value="ECO:0007669"/>
    <property type="project" value="UniProtKB-UniRule"/>
</dbReference>
<evidence type="ECO:0000256" key="10">
    <source>
        <dbReference type="HAMAP-Rule" id="MF_00162"/>
    </source>
</evidence>
<proteinExistence type="inferred from homology"/>
<dbReference type="EC" id="6.3.2.3" evidence="10"/>
<dbReference type="FunFam" id="3.40.50.20:FF:000009">
    <property type="entry name" value="Glutathione synthetase"/>
    <property type="match status" value="1"/>
</dbReference>
<feature type="domain" description="ATP-grasp" evidence="11">
    <location>
        <begin position="126"/>
        <end position="311"/>
    </location>
</feature>
<dbReference type="InterPro" id="IPR006284">
    <property type="entry name" value="Glut_synth_pro"/>
</dbReference>
<comment type="catalytic activity">
    <reaction evidence="10">
        <text>gamma-L-glutamyl-L-cysteine + glycine + ATP = glutathione + ADP + phosphate + H(+)</text>
        <dbReference type="Rhea" id="RHEA:13557"/>
        <dbReference type="ChEBI" id="CHEBI:15378"/>
        <dbReference type="ChEBI" id="CHEBI:30616"/>
        <dbReference type="ChEBI" id="CHEBI:43474"/>
        <dbReference type="ChEBI" id="CHEBI:57305"/>
        <dbReference type="ChEBI" id="CHEBI:57925"/>
        <dbReference type="ChEBI" id="CHEBI:58173"/>
        <dbReference type="ChEBI" id="CHEBI:456216"/>
        <dbReference type="EC" id="6.3.2.3"/>
    </reaction>
</comment>
<gene>
    <name evidence="10" type="primary">gshB</name>
    <name evidence="12" type="ORF">IM45_1067</name>
</gene>
<dbReference type="eggNOG" id="COG0189">
    <property type="taxonomic scope" value="Bacteria"/>
</dbReference>
<name>A0A088MYN4_9GAMM</name>
<dbReference type="AlphaFoldDB" id="A0A088MYN4"/>
<dbReference type="Pfam" id="PF02955">
    <property type="entry name" value="GSH-S_ATP"/>
    <property type="match status" value="1"/>
</dbReference>
<keyword evidence="3 10" id="KW-0436">Ligase</keyword>
<evidence type="ECO:0000256" key="4">
    <source>
        <dbReference type="ARBA" id="ARBA00022684"/>
    </source>
</evidence>
<dbReference type="InterPro" id="IPR016185">
    <property type="entry name" value="PreATP-grasp_dom_sf"/>
</dbReference>
<dbReference type="FunFam" id="3.30.1490.20:FF:000009">
    <property type="entry name" value="Glutathione synthetase"/>
    <property type="match status" value="1"/>
</dbReference>
<dbReference type="NCBIfam" id="NF003573">
    <property type="entry name" value="PRK05246.1"/>
    <property type="match status" value="1"/>
</dbReference>
<keyword evidence="8" id="KW-0460">Magnesium</keyword>
<comment type="pathway">
    <text evidence="10">Sulfur metabolism; glutathione biosynthesis; glutathione from L-cysteine and L-glutamate: step 2/2.</text>
</comment>
<dbReference type="EMBL" id="CP008985">
    <property type="protein sequence ID" value="AIN47402.1"/>
    <property type="molecule type" value="Genomic_DNA"/>
</dbReference>
<dbReference type="GO" id="GO:0046872">
    <property type="term" value="F:metal ion binding"/>
    <property type="evidence" value="ECO:0007669"/>
    <property type="project" value="UniProtKB-KW"/>
</dbReference>
<evidence type="ECO:0000256" key="2">
    <source>
        <dbReference type="ARBA" id="ARBA00001946"/>
    </source>
</evidence>
<evidence type="ECO:0000256" key="1">
    <source>
        <dbReference type="ARBA" id="ARBA00001936"/>
    </source>
</evidence>
<evidence type="ECO:0000256" key="7">
    <source>
        <dbReference type="ARBA" id="ARBA00022840"/>
    </source>
</evidence>
<evidence type="ECO:0000313" key="12">
    <source>
        <dbReference type="EMBL" id="AIN47402.1"/>
    </source>
</evidence>
<comment type="similarity">
    <text evidence="10">Belongs to the prokaryotic GSH synthase family.</text>
</comment>
<evidence type="ECO:0000256" key="8">
    <source>
        <dbReference type="ARBA" id="ARBA00022842"/>
    </source>
</evidence>
<keyword evidence="7 10" id="KW-0067">ATP-binding</keyword>
<dbReference type="PANTHER" id="PTHR21621">
    <property type="entry name" value="RIBOSOMAL PROTEIN S6 MODIFICATION PROTEIN"/>
    <property type="match status" value="1"/>
</dbReference>
<evidence type="ECO:0000256" key="5">
    <source>
        <dbReference type="ARBA" id="ARBA00022723"/>
    </source>
</evidence>
<keyword evidence="6 10" id="KW-0547">Nucleotide-binding</keyword>
<evidence type="ECO:0000259" key="11">
    <source>
        <dbReference type="PROSITE" id="PS50975"/>
    </source>
</evidence>
<dbReference type="KEGG" id="bcib:IM45_1067"/>
<protein>
    <recommendedName>
        <fullName evidence="10">Glutathione synthetase</fullName>
        <ecNumber evidence="10">6.3.2.3</ecNumber>
    </recommendedName>
    <alternativeName>
        <fullName evidence="10">GSH synthetase</fullName>
        <shortName evidence="10">GSH-S</shortName>
        <shortName evidence="10">GSHase</shortName>
    </alternativeName>
    <alternativeName>
        <fullName evidence="10">Glutathione synthase</fullName>
    </alternativeName>
</protein>
<dbReference type="Gene3D" id="3.30.1490.20">
    <property type="entry name" value="ATP-grasp fold, A domain"/>
    <property type="match status" value="1"/>
</dbReference>
<keyword evidence="4 10" id="KW-0317">Glutathione biosynthesis</keyword>
<comment type="cofactor">
    <cofactor evidence="2">
        <name>Mg(2+)</name>
        <dbReference type="ChEBI" id="CHEBI:18420"/>
    </cofactor>
</comment>
<evidence type="ECO:0000313" key="13">
    <source>
        <dbReference type="Proteomes" id="UP000067325"/>
    </source>
</evidence>
<dbReference type="HAMAP" id="MF_00162">
    <property type="entry name" value="GSH_S"/>
    <property type="match status" value="1"/>
</dbReference>
<dbReference type="InterPro" id="IPR013815">
    <property type="entry name" value="ATP_grasp_subdomain_1"/>
</dbReference>
<organism evidence="12 13">
    <name type="scientific">Candidatus Palibaumannia cicadellinicola</name>
    <dbReference type="NCBI Taxonomy" id="186490"/>
    <lineage>
        <taxon>Bacteria</taxon>
        <taxon>Pseudomonadati</taxon>
        <taxon>Pseudomonadota</taxon>
        <taxon>Gammaproteobacteria</taxon>
        <taxon>Candidatus Palibaumannia</taxon>
    </lineage>
</organism>
<dbReference type="InterPro" id="IPR004218">
    <property type="entry name" value="GSHS_ATP-bd"/>
</dbReference>
<dbReference type="Proteomes" id="UP000067325">
    <property type="component" value="Chromosome"/>
</dbReference>
<dbReference type="NCBIfam" id="TIGR01380">
    <property type="entry name" value="glut_syn"/>
    <property type="match status" value="1"/>
</dbReference>
<dbReference type="GO" id="GO:0004363">
    <property type="term" value="F:glutathione synthase activity"/>
    <property type="evidence" value="ECO:0007669"/>
    <property type="project" value="UniProtKB-UniRule"/>
</dbReference>
<dbReference type="PANTHER" id="PTHR21621:SF4">
    <property type="entry name" value="GLUTATHIONE SYNTHETASE"/>
    <property type="match status" value="1"/>
</dbReference>
<dbReference type="Pfam" id="PF02951">
    <property type="entry name" value="GSH-S_N"/>
    <property type="match status" value="1"/>
</dbReference>
<dbReference type="InterPro" id="IPR011761">
    <property type="entry name" value="ATP-grasp"/>
</dbReference>